<feature type="transmembrane region" description="Helical" evidence="10">
    <location>
        <begin position="31"/>
        <end position="50"/>
    </location>
</feature>
<dbReference type="PATRIC" id="fig|1310613.3.peg.2342"/>
<keyword evidence="4" id="KW-1003">Cell membrane</keyword>
<evidence type="ECO:0000256" key="8">
    <source>
        <dbReference type="ARBA" id="ARBA00022989"/>
    </source>
</evidence>
<organism evidence="11 12">
    <name type="scientific">Acinetobacter baumannii (strain 1295743)</name>
    <dbReference type="NCBI Taxonomy" id="1310613"/>
    <lineage>
        <taxon>Bacteria</taxon>
        <taxon>Pseudomonadati</taxon>
        <taxon>Pseudomonadota</taxon>
        <taxon>Gammaproteobacteria</taxon>
        <taxon>Moraxellales</taxon>
        <taxon>Moraxellaceae</taxon>
        <taxon>Acinetobacter</taxon>
        <taxon>Acinetobacter calcoaceticus/baumannii complex</taxon>
    </lineage>
</organism>
<comment type="caution">
    <text evidence="11">The sequence shown here is derived from an EMBL/GenBank/DDBJ whole genome shotgun (WGS) entry which is preliminary data.</text>
</comment>
<comment type="similarity">
    <text evidence="2">Belongs to the GSP M family.</text>
</comment>
<reference evidence="11 12" key="1">
    <citation type="submission" date="2014-02" db="EMBL/GenBank/DDBJ databases">
        <title>Comparative genomics and transcriptomics to identify genetic mechanisms underlying the emergence of carbapenem resistant Acinetobacter baumannii (CRAb).</title>
        <authorList>
            <person name="Harris A.D."/>
            <person name="Johnson K.J."/>
            <person name="George J."/>
            <person name="Shefchek K."/>
            <person name="Daugherty S.C."/>
            <person name="Parankush S."/>
            <person name="Sadzewicz L."/>
            <person name="Tallon L."/>
            <person name="Sengamalay N."/>
            <person name="Hazen T.H."/>
            <person name="Rasko D.A."/>
        </authorList>
    </citation>
    <scope>NUCLEOTIDE SEQUENCE [LARGE SCALE GENOMIC DNA]</scope>
    <source>
        <strain evidence="11 12">1295743</strain>
    </source>
</reference>
<evidence type="ECO:0000256" key="4">
    <source>
        <dbReference type="ARBA" id="ARBA00022475"/>
    </source>
</evidence>
<keyword evidence="7" id="KW-0653">Protein transport</keyword>
<name>A0A009HM25_ACIB9</name>
<protein>
    <submittedName>
        <fullName evidence="11">Type II secretion system (T2SS), M family protein</fullName>
    </submittedName>
</protein>
<dbReference type="Pfam" id="PF04612">
    <property type="entry name" value="T2SSM"/>
    <property type="match status" value="1"/>
</dbReference>
<dbReference type="InterPro" id="IPR007690">
    <property type="entry name" value="T2SS_GspM"/>
</dbReference>
<keyword evidence="8 10" id="KW-1133">Transmembrane helix</keyword>
<sequence>MKMLAQLQNRFDQWIEQIVQYLDRLTVRERIMVVFTTIFVVVVIVAYSLWKMHSLAEQQQKRLNDLKDLMVWMQSNAVTMKPANELELDKSGKIQRVAQQQGLTVSSQQNGEQLQIVVTHQNYAILANFLTQLAQMGLSIQKMEMVSSEGQIKLTATVQ</sequence>
<keyword evidence="6 10" id="KW-0812">Transmembrane</keyword>
<dbReference type="InterPro" id="IPR023229">
    <property type="entry name" value="T2SS_M_periplasmic_sf"/>
</dbReference>
<evidence type="ECO:0000256" key="7">
    <source>
        <dbReference type="ARBA" id="ARBA00022927"/>
    </source>
</evidence>
<evidence type="ECO:0000313" key="11">
    <source>
        <dbReference type="EMBL" id="EXB05222.1"/>
    </source>
</evidence>
<comment type="subcellular location">
    <subcellularLocation>
        <location evidence="1">Cell inner membrane</location>
        <topology evidence="1">Single-pass membrane protein</topology>
    </subcellularLocation>
</comment>
<accession>A0A009HM25</accession>
<dbReference type="Proteomes" id="UP000020595">
    <property type="component" value="Unassembled WGS sequence"/>
</dbReference>
<dbReference type="GO" id="GO:0015627">
    <property type="term" value="C:type II protein secretion system complex"/>
    <property type="evidence" value="ECO:0007669"/>
    <property type="project" value="InterPro"/>
</dbReference>
<proteinExistence type="inferred from homology"/>
<evidence type="ECO:0000256" key="1">
    <source>
        <dbReference type="ARBA" id="ARBA00004377"/>
    </source>
</evidence>
<dbReference type="AlphaFoldDB" id="A0A009HM25"/>
<keyword evidence="3" id="KW-0813">Transport</keyword>
<dbReference type="SUPFAM" id="SSF103054">
    <property type="entry name" value="General secretion pathway protein M, EpsM"/>
    <property type="match status" value="1"/>
</dbReference>
<dbReference type="GO" id="GO:0015628">
    <property type="term" value="P:protein secretion by the type II secretion system"/>
    <property type="evidence" value="ECO:0007669"/>
    <property type="project" value="InterPro"/>
</dbReference>
<dbReference type="GO" id="GO:0005886">
    <property type="term" value="C:plasma membrane"/>
    <property type="evidence" value="ECO:0007669"/>
    <property type="project" value="UniProtKB-SubCell"/>
</dbReference>
<gene>
    <name evidence="11" type="ORF">J512_2432</name>
</gene>
<keyword evidence="5" id="KW-0997">Cell inner membrane</keyword>
<evidence type="ECO:0000256" key="3">
    <source>
        <dbReference type="ARBA" id="ARBA00022448"/>
    </source>
</evidence>
<evidence type="ECO:0000256" key="6">
    <source>
        <dbReference type="ARBA" id="ARBA00022692"/>
    </source>
</evidence>
<dbReference type="EMBL" id="JEWH01000030">
    <property type="protein sequence ID" value="EXB05222.1"/>
    <property type="molecule type" value="Genomic_DNA"/>
</dbReference>
<dbReference type="RefSeq" id="WP_032051288.1">
    <property type="nucleotide sequence ID" value="NZ_JEWH01000030.1"/>
</dbReference>
<evidence type="ECO:0000256" key="2">
    <source>
        <dbReference type="ARBA" id="ARBA00010637"/>
    </source>
</evidence>
<keyword evidence="9 10" id="KW-0472">Membrane</keyword>
<evidence type="ECO:0000256" key="5">
    <source>
        <dbReference type="ARBA" id="ARBA00022519"/>
    </source>
</evidence>
<evidence type="ECO:0000256" key="9">
    <source>
        <dbReference type="ARBA" id="ARBA00023136"/>
    </source>
</evidence>
<evidence type="ECO:0000313" key="12">
    <source>
        <dbReference type="Proteomes" id="UP000020595"/>
    </source>
</evidence>
<evidence type="ECO:0000256" key="10">
    <source>
        <dbReference type="SAM" id="Phobius"/>
    </source>
</evidence>